<evidence type="ECO:0000256" key="1">
    <source>
        <dbReference type="SAM" id="Phobius"/>
    </source>
</evidence>
<dbReference type="RefSeq" id="WP_379591427.1">
    <property type="nucleotide sequence ID" value="NZ_JBHTKK010000006.1"/>
</dbReference>
<proteinExistence type="predicted"/>
<organism evidence="2 3">
    <name type="scientific">Oceanobacillus locisalsi</name>
    <dbReference type="NCBI Taxonomy" id="546107"/>
    <lineage>
        <taxon>Bacteria</taxon>
        <taxon>Bacillati</taxon>
        <taxon>Bacillota</taxon>
        <taxon>Bacilli</taxon>
        <taxon>Bacillales</taxon>
        <taxon>Bacillaceae</taxon>
        <taxon>Oceanobacillus</taxon>
    </lineage>
</organism>
<keyword evidence="1" id="KW-0812">Transmembrane</keyword>
<dbReference type="PANTHER" id="PTHR40078:SF1">
    <property type="entry name" value="INTEGRAL MEMBRANE PROTEIN"/>
    <property type="match status" value="1"/>
</dbReference>
<feature type="transmembrane region" description="Helical" evidence="1">
    <location>
        <begin position="75"/>
        <end position="93"/>
    </location>
</feature>
<feature type="transmembrane region" description="Helical" evidence="1">
    <location>
        <begin position="105"/>
        <end position="127"/>
    </location>
</feature>
<name>A0ABW3NDZ3_9BACI</name>
<evidence type="ECO:0000313" key="2">
    <source>
        <dbReference type="EMBL" id="MFD1065836.1"/>
    </source>
</evidence>
<reference evidence="3" key="1">
    <citation type="journal article" date="2019" name="Int. J. Syst. Evol. Microbiol.">
        <title>The Global Catalogue of Microorganisms (GCM) 10K type strain sequencing project: providing services to taxonomists for standard genome sequencing and annotation.</title>
        <authorList>
            <consortium name="The Broad Institute Genomics Platform"/>
            <consortium name="The Broad Institute Genome Sequencing Center for Infectious Disease"/>
            <person name="Wu L."/>
            <person name="Ma J."/>
        </authorList>
    </citation>
    <scope>NUCLEOTIDE SEQUENCE [LARGE SCALE GENOMIC DNA]</scope>
    <source>
        <strain evidence="3">CCUG 56608</strain>
    </source>
</reference>
<keyword evidence="1" id="KW-1133">Transmembrane helix</keyword>
<dbReference type="Proteomes" id="UP001597041">
    <property type="component" value="Unassembled WGS sequence"/>
</dbReference>
<sequence length="217" mass="24043">MERLFRWLLFFGGVFVFSGGIALAVNMQHLGIHPWDVLNVAMFDMVGFTVGTWNIIISFLLICICFFLDRSYIKAGTFLNALLVGLFVDFYHWTGLLPTATDTWLDILFILIGICLMGFGGGVYNAAGIGSGPRDGFMLSLADKFGAPIGRVRIITESSVLVLGLLIGGPVFLFTFVFTVIQSPIFQVTYVKVGKMVLKKTYKQNQNQKERNTQASS</sequence>
<evidence type="ECO:0000313" key="3">
    <source>
        <dbReference type="Proteomes" id="UP001597041"/>
    </source>
</evidence>
<feature type="transmembrane region" description="Helical" evidence="1">
    <location>
        <begin position="160"/>
        <end position="181"/>
    </location>
</feature>
<protein>
    <submittedName>
        <fullName evidence="2">YitT family protein</fullName>
    </submittedName>
</protein>
<dbReference type="EMBL" id="JBHTKK010000006">
    <property type="protein sequence ID" value="MFD1065836.1"/>
    <property type="molecule type" value="Genomic_DNA"/>
</dbReference>
<comment type="caution">
    <text evidence="2">The sequence shown here is derived from an EMBL/GenBank/DDBJ whole genome shotgun (WGS) entry which is preliminary data.</text>
</comment>
<dbReference type="PANTHER" id="PTHR40078">
    <property type="entry name" value="INTEGRAL MEMBRANE PROTEIN-RELATED"/>
    <property type="match status" value="1"/>
</dbReference>
<accession>A0ABW3NDZ3</accession>
<keyword evidence="1" id="KW-0472">Membrane</keyword>
<gene>
    <name evidence="2" type="ORF">ACFQ19_07345</name>
</gene>
<dbReference type="InterPro" id="IPR038750">
    <property type="entry name" value="YczE/YyaS-like"/>
</dbReference>
<feature type="transmembrane region" description="Helical" evidence="1">
    <location>
        <begin position="7"/>
        <end position="25"/>
    </location>
</feature>
<keyword evidence="3" id="KW-1185">Reference proteome</keyword>
<feature type="transmembrane region" description="Helical" evidence="1">
    <location>
        <begin position="45"/>
        <end position="68"/>
    </location>
</feature>
<dbReference type="Pfam" id="PF19700">
    <property type="entry name" value="DUF6198"/>
    <property type="match status" value="1"/>
</dbReference>